<feature type="domain" description="Multidrug resistance protein MdtA-like barrel-sandwich hybrid" evidence="5">
    <location>
        <begin position="73"/>
        <end position="213"/>
    </location>
</feature>
<dbReference type="NCBIfam" id="TIGR01730">
    <property type="entry name" value="RND_mfp"/>
    <property type="match status" value="1"/>
</dbReference>
<dbReference type="PANTHER" id="PTHR30469">
    <property type="entry name" value="MULTIDRUG RESISTANCE PROTEIN MDTA"/>
    <property type="match status" value="1"/>
</dbReference>
<comment type="caution">
    <text evidence="7">The sequence shown here is derived from an EMBL/GenBank/DDBJ whole genome shotgun (WGS) entry which is preliminary data.</text>
</comment>
<evidence type="ECO:0000256" key="1">
    <source>
        <dbReference type="ARBA" id="ARBA00004196"/>
    </source>
</evidence>
<dbReference type="GO" id="GO:1990281">
    <property type="term" value="C:efflux pump complex"/>
    <property type="evidence" value="ECO:0007669"/>
    <property type="project" value="TreeGrafter"/>
</dbReference>
<dbReference type="SUPFAM" id="SSF111369">
    <property type="entry name" value="HlyD-like secretion proteins"/>
    <property type="match status" value="1"/>
</dbReference>
<dbReference type="Proteomes" id="UP000318717">
    <property type="component" value="Unassembled WGS sequence"/>
</dbReference>
<dbReference type="InterPro" id="IPR058627">
    <property type="entry name" value="MdtA-like_C"/>
</dbReference>
<accession>A0A4Y3HSD5</accession>
<dbReference type="Gene3D" id="2.40.50.100">
    <property type="match status" value="1"/>
</dbReference>
<feature type="domain" description="Multidrug resistance protein MdtA-like C-terminal permuted SH3" evidence="6">
    <location>
        <begin position="329"/>
        <end position="372"/>
    </location>
</feature>
<dbReference type="InterPro" id="IPR006143">
    <property type="entry name" value="RND_pump_MFP"/>
</dbReference>
<dbReference type="PANTHER" id="PTHR30469:SF12">
    <property type="entry name" value="MULTIDRUG RESISTANCE PROTEIN MDTA"/>
    <property type="match status" value="1"/>
</dbReference>
<organism evidence="7 8">
    <name type="scientific">Vibrio inusitatus NBRC 102082</name>
    <dbReference type="NCBI Taxonomy" id="1219070"/>
    <lineage>
        <taxon>Bacteria</taxon>
        <taxon>Pseudomonadati</taxon>
        <taxon>Pseudomonadota</taxon>
        <taxon>Gammaproteobacteria</taxon>
        <taxon>Vibrionales</taxon>
        <taxon>Vibrionaceae</taxon>
        <taxon>Vibrio</taxon>
    </lineage>
</organism>
<dbReference type="InterPro" id="IPR058625">
    <property type="entry name" value="MdtA-like_BSH"/>
</dbReference>
<comment type="similarity">
    <text evidence="2">Belongs to the membrane fusion protein (MFP) (TC 8.A.1) family.</text>
</comment>
<comment type="subcellular location">
    <subcellularLocation>
        <location evidence="1">Cell envelope</location>
    </subcellularLocation>
</comment>
<evidence type="ECO:0000256" key="4">
    <source>
        <dbReference type="SAM" id="Coils"/>
    </source>
</evidence>
<keyword evidence="8" id="KW-1185">Reference proteome</keyword>
<proteinExistence type="inferred from homology"/>
<protein>
    <submittedName>
        <fullName evidence="7">MexE family multidrug efflux RND transporter periplasmic adaptor subunit</fullName>
    </submittedName>
</protein>
<dbReference type="AlphaFoldDB" id="A0A4Y3HSD5"/>
<evidence type="ECO:0000256" key="3">
    <source>
        <dbReference type="ARBA" id="ARBA00022448"/>
    </source>
</evidence>
<evidence type="ECO:0000313" key="7">
    <source>
        <dbReference type="EMBL" id="GEA49682.1"/>
    </source>
</evidence>
<feature type="coiled-coil region" evidence="4">
    <location>
        <begin position="160"/>
        <end position="190"/>
    </location>
</feature>
<dbReference type="Pfam" id="PF25917">
    <property type="entry name" value="BSH_RND"/>
    <property type="match status" value="1"/>
</dbReference>
<keyword evidence="4" id="KW-0175">Coiled coil</keyword>
<dbReference type="EMBL" id="BJLF01000002">
    <property type="protein sequence ID" value="GEA49682.1"/>
    <property type="molecule type" value="Genomic_DNA"/>
</dbReference>
<dbReference type="GO" id="GO:0015562">
    <property type="term" value="F:efflux transmembrane transporter activity"/>
    <property type="evidence" value="ECO:0007669"/>
    <property type="project" value="TreeGrafter"/>
</dbReference>
<evidence type="ECO:0000313" key="8">
    <source>
        <dbReference type="Proteomes" id="UP000318717"/>
    </source>
</evidence>
<gene>
    <name evidence="7" type="ORF">VIN01S_04860</name>
</gene>
<dbReference type="Pfam" id="PF25967">
    <property type="entry name" value="RND-MFP_C"/>
    <property type="match status" value="1"/>
</dbReference>
<sequence length="397" mass="43412">MKITTPALKKVVTPILVLSLAGGGAWHLMASTPKSQRAKPVKVERLVDTYLVEKNTVNIELNALATVSADKMISIYPEVDGQVIAIKPNLVAGSQIKHHENLIELDNAEYLITCHEMKAAVVEAESELKLELGRQSIAKKEYQLTGHKLTENERALVMRLPQLEAAKANLNRAKANLAKAELNLARTKIRAPFSGQVIQSNVHIGSRVSTSSDLLQLVSTDRFLLTVELSEAGGQWLEYANQSGKGSSVSITSSHWNGQTRSGEVLSIAPNMDSQSRMVSVVVAIADPLALLPENQGKPRVMINDLLDTTLKGKALDNVSVLPDELMRSDNHVWIMNQANKLELRSVKPVFRNATFAYIGDELKAGERVVSSYLGSPVSGMPLRTTIKTIQNSQQEN</sequence>
<dbReference type="RefSeq" id="WP_141344034.1">
    <property type="nucleotide sequence ID" value="NZ_BJLF01000002.1"/>
</dbReference>
<dbReference type="Gene3D" id="2.40.30.170">
    <property type="match status" value="1"/>
</dbReference>
<dbReference type="OrthoDB" id="9781888at2"/>
<dbReference type="Gene3D" id="1.10.287.470">
    <property type="entry name" value="Helix hairpin bin"/>
    <property type="match status" value="1"/>
</dbReference>
<name>A0A4Y3HSD5_9VIBR</name>
<evidence type="ECO:0000259" key="5">
    <source>
        <dbReference type="Pfam" id="PF25917"/>
    </source>
</evidence>
<evidence type="ECO:0000259" key="6">
    <source>
        <dbReference type="Pfam" id="PF25967"/>
    </source>
</evidence>
<evidence type="ECO:0000256" key="2">
    <source>
        <dbReference type="ARBA" id="ARBA00009477"/>
    </source>
</evidence>
<reference evidence="7 8" key="1">
    <citation type="submission" date="2019-06" db="EMBL/GenBank/DDBJ databases">
        <title>Whole genome shotgun sequence of Vibrio inusitatus NBRC 102082.</title>
        <authorList>
            <person name="Hosoyama A."/>
            <person name="Uohara A."/>
            <person name="Ohji S."/>
            <person name="Ichikawa N."/>
        </authorList>
    </citation>
    <scope>NUCLEOTIDE SEQUENCE [LARGE SCALE GENOMIC DNA]</scope>
    <source>
        <strain evidence="7 8">NBRC 102082</strain>
    </source>
</reference>
<keyword evidence="3" id="KW-0813">Transport</keyword>